<organism evidence="1 2">
    <name type="scientific">Nemania bipapillata</name>
    <dbReference type="NCBI Taxonomy" id="110536"/>
    <lineage>
        <taxon>Eukaryota</taxon>
        <taxon>Fungi</taxon>
        <taxon>Dikarya</taxon>
        <taxon>Ascomycota</taxon>
        <taxon>Pezizomycotina</taxon>
        <taxon>Sordariomycetes</taxon>
        <taxon>Xylariomycetidae</taxon>
        <taxon>Xylariales</taxon>
        <taxon>Xylariaceae</taxon>
        <taxon>Nemania</taxon>
    </lineage>
</organism>
<keyword evidence="2" id="KW-1185">Reference proteome</keyword>
<sequence>MRSKKKKPHIPSTLKKLGATDLVDYKSPDLAGALAQRLSGQRIAGAFDASGVGSSNVALANAVAQCQGAKIVSTVLDEYPGEKPTGVKIAPILAIAIRLNKVGKMVWEDFLPDALATGKYFIPYPVGFVAGKGLKKIQEVMDTEGDPKTKKTPGGQKAVVELT</sequence>
<evidence type="ECO:0000313" key="1">
    <source>
        <dbReference type="EMBL" id="KAJ8122977.1"/>
    </source>
</evidence>
<reference evidence="1" key="1">
    <citation type="submission" date="2022-11" db="EMBL/GenBank/DDBJ databases">
        <title>Genome Sequence of Nemania bipapillata.</title>
        <authorList>
            <person name="Buettner E."/>
        </authorList>
    </citation>
    <scope>NUCLEOTIDE SEQUENCE</scope>
    <source>
        <strain evidence="1">CP14</strain>
    </source>
</reference>
<protein>
    <submittedName>
        <fullName evidence="1">Uncharacterized protein</fullName>
    </submittedName>
</protein>
<gene>
    <name evidence="1" type="ORF">ONZ43_g964</name>
</gene>
<dbReference type="EMBL" id="JAPESX010000143">
    <property type="protein sequence ID" value="KAJ8122977.1"/>
    <property type="molecule type" value="Genomic_DNA"/>
</dbReference>
<proteinExistence type="predicted"/>
<evidence type="ECO:0000313" key="2">
    <source>
        <dbReference type="Proteomes" id="UP001153334"/>
    </source>
</evidence>
<name>A0ACC2J655_9PEZI</name>
<comment type="caution">
    <text evidence="1">The sequence shown here is derived from an EMBL/GenBank/DDBJ whole genome shotgun (WGS) entry which is preliminary data.</text>
</comment>
<dbReference type="Proteomes" id="UP001153334">
    <property type="component" value="Unassembled WGS sequence"/>
</dbReference>
<accession>A0ACC2J655</accession>